<proteinExistence type="predicted"/>
<sequence>MPFTKTLAFITIEFELRTKQTISKTTDYLAKFIEKLKLLYPDIDCDEEHYELYLIESLTKSRKNIQSVFVKLEIADDSTKPFNITFDKLCAKLANTFLIVYLEKDGQRSYYLVYSDIIKFDITSLTKPEMLATYLASYYAFDLTWLTKQKPVSDVIDNYGFNQQSKFKSTYGVTSKQMILDINNTDQN</sequence>
<dbReference type="EMBL" id="CAJOBA010044787">
    <property type="protein sequence ID" value="CAF4168586.1"/>
    <property type="molecule type" value="Genomic_DNA"/>
</dbReference>
<name>A0A8S2F5C0_9BILA</name>
<dbReference type="EMBL" id="CAJNOK010023133">
    <property type="protein sequence ID" value="CAF1358188.1"/>
    <property type="molecule type" value="Genomic_DNA"/>
</dbReference>
<reference evidence="1" key="1">
    <citation type="submission" date="2021-02" db="EMBL/GenBank/DDBJ databases">
        <authorList>
            <person name="Nowell W R."/>
        </authorList>
    </citation>
    <scope>NUCLEOTIDE SEQUENCE</scope>
</reference>
<evidence type="ECO:0000313" key="2">
    <source>
        <dbReference type="EMBL" id="CAF4168586.1"/>
    </source>
</evidence>
<dbReference type="Proteomes" id="UP000682733">
    <property type="component" value="Unassembled WGS sequence"/>
</dbReference>
<gene>
    <name evidence="1" type="ORF">OVA965_LOCUS31119</name>
    <name evidence="2" type="ORF">TMI583_LOCUS31945</name>
</gene>
<evidence type="ECO:0000313" key="3">
    <source>
        <dbReference type="Proteomes" id="UP000677228"/>
    </source>
</evidence>
<organism evidence="1 3">
    <name type="scientific">Didymodactylos carnosus</name>
    <dbReference type="NCBI Taxonomy" id="1234261"/>
    <lineage>
        <taxon>Eukaryota</taxon>
        <taxon>Metazoa</taxon>
        <taxon>Spiralia</taxon>
        <taxon>Gnathifera</taxon>
        <taxon>Rotifera</taxon>
        <taxon>Eurotatoria</taxon>
        <taxon>Bdelloidea</taxon>
        <taxon>Philodinida</taxon>
        <taxon>Philodinidae</taxon>
        <taxon>Didymodactylos</taxon>
    </lineage>
</organism>
<comment type="caution">
    <text evidence="1">The sequence shown here is derived from an EMBL/GenBank/DDBJ whole genome shotgun (WGS) entry which is preliminary data.</text>
</comment>
<dbReference type="Proteomes" id="UP000677228">
    <property type="component" value="Unassembled WGS sequence"/>
</dbReference>
<protein>
    <submittedName>
        <fullName evidence="1">Uncharacterized protein</fullName>
    </submittedName>
</protein>
<accession>A0A8S2F5C0</accession>
<evidence type="ECO:0000313" key="1">
    <source>
        <dbReference type="EMBL" id="CAF1358188.1"/>
    </source>
</evidence>
<dbReference type="AlphaFoldDB" id="A0A8S2F5C0"/>